<dbReference type="Proteomes" id="UP000515123">
    <property type="component" value="Linkage group 15"/>
</dbReference>
<dbReference type="InterPro" id="IPR001128">
    <property type="entry name" value="Cyt_P450"/>
</dbReference>
<dbReference type="GO" id="GO:0004497">
    <property type="term" value="F:monooxygenase activity"/>
    <property type="evidence" value="ECO:0007669"/>
    <property type="project" value="InterPro"/>
</dbReference>
<dbReference type="OrthoDB" id="2789670at2759"/>
<dbReference type="InterPro" id="IPR036396">
    <property type="entry name" value="Cyt_P450_sf"/>
</dbReference>
<keyword evidence="8" id="KW-0443">Lipid metabolism</keyword>
<dbReference type="Gramene" id="Aco013319.1.mrna1">
    <property type="protein sequence ID" value="Aco013319.1.mrna1"/>
    <property type="gene ID" value="Aco013319.1.path1"/>
</dbReference>
<evidence type="ECO:0000256" key="11">
    <source>
        <dbReference type="ARBA" id="ARBA00057103"/>
    </source>
</evidence>
<sequence>MASTNMQPAAAGYKDEFDKILPVKPIPGSYGTPVITPIKDRLDFYYFQGQDKYFQSRADKYKSTVVRINVPPGPTMASDPRVIALLDAKTFPVLFDVSKVEKKDVFTGTYMPSTSLTGGYRVCSYLDPSESNHTKIKQLLFTLLASRKDQVIPTFRTNFGALFATMESQVSSSGKSDFNALNDATSFDFLGDAYFGVIPSKTALGSTGPTKASKWLLFQLAPLTSLGLPMVVEELFLHTFPLPPLLARSDYKALYDYFSSAAASALDTAETQLGLSRDEACHNLLFATVFNSYGGMKVLLPGILSWLAKADPTLHARLATEIRGAVAKAGGKVTLEAVQSMELTLSVVYEALRMDPPVKFQYGHAKKDLVIEGYDAKYAVKRGEMLFGYQPMATRDAKVFGETAAQFVGDRFVGSEGRKLLKYVVWSNGPETESPSVSNKQCPGKDLVVLVGRLLVVDFFLRYDTFTAEVGQELLGAKVVVTSLTKATS</sequence>
<dbReference type="GO" id="GO:0005506">
    <property type="term" value="F:iron ion binding"/>
    <property type="evidence" value="ECO:0007669"/>
    <property type="project" value="InterPro"/>
</dbReference>
<dbReference type="CDD" id="cd11071">
    <property type="entry name" value="CYP74"/>
    <property type="match status" value="1"/>
</dbReference>
<dbReference type="Pfam" id="PF00067">
    <property type="entry name" value="p450"/>
    <property type="match status" value="1"/>
</dbReference>
<evidence type="ECO:0000256" key="1">
    <source>
        <dbReference type="ARBA" id="ARBA00010617"/>
    </source>
</evidence>
<evidence type="ECO:0000256" key="10">
    <source>
        <dbReference type="ARBA" id="ARBA00023239"/>
    </source>
</evidence>
<organism evidence="14 15">
    <name type="scientific">Ananas comosus</name>
    <name type="common">Pineapple</name>
    <name type="synonym">Ananas ananas</name>
    <dbReference type="NCBI Taxonomy" id="4615"/>
    <lineage>
        <taxon>Eukaryota</taxon>
        <taxon>Viridiplantae</taxon>
        <taxon>Streptophyta</taxon>
        <taxon>Embryophyta</taxon>
        <taxon>Tracheophyta</taxon>
        <taxon>Spermatophyta</taxon>
        <taxon>Magnoliopsida</taxon>
        <taxon>Liliopsida</taxon>
        <taxon>Poales</taxon>
        <taxon>Bromeliaceae</taxon>
        <taxon>Bromelioideae</taxon>
        <taxon>Ananas</taxon>
    </lineage>
</organism>
<evidence type="ECO:0000256" key="4">
    <source>
        <dbReference type="ARBA" id="ARBA00022723"/>
    </source>
</evidence>
<protein>
    <recommendedName>
        <fullName evidence="13">hydroperoxide dehydratase</fullName>
        <ecNumber evidence="13">4.2.1.92</ecNumber>
    </recommendedName>
</protein>
<evidence type="ECO:0000256" key="13">
    <source>
        <dbReference type="ARBA" id="ARBA00067081"/>
    </source>
</evidence>
<keyword evidence="3" id="KW-0349">Heme</keyword>
<keyword evidence="4" id="KW-0479">Metal-binding</keyword>
<keyword evidence="9" id="KW-0275">Fatty acid biosynthesis</keyword>
<evidence type="ECO:0000256" key="3">
    <source>
        <dbReference type="ARBA" id="ARBA00022617"/>
    </source>
</evidence>
<dbReference type="GO" id="GO:0020037">
    <property type="term" value="F:heme binding"/>
    <property type="evidence" value="ECO:0007669"/>
    <property type="project" value="InterPro"/>
</dbReference>
<dbReference type="Gene3D" id="1.10.630.10">
    <property type="entry name" value="Cytochrome P450"/>
    <property type="match status" value="1"/>
</dbReference>
<reference evidence="14" key="1">
    <citation type="journal article" date="2015" name="Nat. Genet.">
        <title>The pineapple genome and the evolution of CAM photosynthesis.</title>
        <authorList>
            <person name="Ming R."/>
            <person name="VanBuren R."/>
            <person name="Wai C.M."/>
            <person name="Tang H."/>
            <person name="Schatz M.C."/>
            <person name="Bowers J.E."/>
            <person name="Lyons E."/>
            <person name="Wang M.L."/>
            <person name="Chen J."/>
            <person name="Biggers E."/>
            <person name="Zhang J."/>
            <person name="Huang L."/>
            <person name="Zhang L."/>
            <person name="Miao W."/>
            <person name="Zhang J."/>
            <person name="Ye Z."/>
            <person name="Miao C."/>
            <person name="Lin Z."/>
            <person name="Wang H."/>
            <person name="Zhou H."/>
            <person name="Yim W.C."/>
            <person name="Priest H.D."/>
            <person name="Zheng C."/>
            <person name="Woodhouse M."/>
            <person name="Edger P.P."/>
            <person name="Guyot R."/>
            <person name="Guo H.B."/>
            <person name="Guo H."/>
            <person name="Zheng G."/>
            <person name="Singh R."/>
            <person name="Sharma A."/>
            <person name="Min X."/>
            <person name="Zheng Y."/>
            <person name="Lee H."/>
            <person name="Gurtowski J."/>
            <person name="Sedlazeck F.J."/>
            <person name="Harkess A."/>
            <person name="McKain M.R."/>
            <person name="Liao Z."/>
            <person name="Fang J."/>
            <person name="Liu J."/>
            <person name="Zhang X."/>
            <person name="Zhang Q."/>
            <person name="Hu W."/>
            <person name="Qin Y."/>
            <person name="Wang K."/>
            <person name="Chen L.Y."/>
            <person name="Shirley N."/>
            <person name="Lin Y.R."/>
            <person name="Liu L.Y."/>
            <person name="Hernandez A.G."/>
            <person name="Wright C.L."/>
            <person name="Bulone V."/>
            <person name="Tuskan G.A."/>
            <person name="Heath K."/>
            <person name="Zee F."/>
            <person name="Moore P.H."/>
            <person name="Sunkar R."/>
            <person name="Leebens-Mack J.H."/>
            <person name="Mockler T."/>
            <person name="Bennetzen J.L."/>
            <person name="Freeling M."/>
            <person name="Sankoff D."/>
            <person name="Paterson A.H."/>
            <person name="Zhu X."/>
            <person name="Yang X."/>
            <person name="Smith J.A."/>
            <person name="Cushman J.C."/>
            <person name="Paull R.E."/>
            <person name="Yu Q."/>
        </authorList>
    </citation>
    <scope>NUCLEOTIDE SEQUENCE [LARGE SCALE GENOMIC DNA]</scope>
    <source>
        <strain evidence="14">cv. F153</strain>
    </source>
</reference>
<keyword evidence="5" id="KW-0925">Oxylipin biosynthesis</keyword>
<evidence type="ECO:0000256" key="12">
    <source>
        <dbReference type="ARBA" id="ARBA00060657"/>
    </source>
</evidence>
<accession>A0A6P5GDE3</accession>
<dbReference type="GO" id="GO:0006633">
    <property type="term" value="P:fatty acid biosynthetic process"/>
    <property type="evidence" value="ECO:0007669"/>
    <property type="project" value="UniProtKB-KW"/>
</dbReference>
<evidence type="ECO:0000256" key="7">
    <source>
        <dbReference type="ARBA" id="ARBA00023004"/>
    </source>
</evidence>
<evidence type="ECO:0000313" key="15">
    <source>
        <dbReference type="RefSeq" id="XP_020103933.1"/>
    </source>
</evidence>
<evidence type="ECO:0000256" key="9">
    <source>
        <dbReference type="ARBA" id="ARBA00023160"/>
    </source>
</evidence>
<keyword evidence="14" id="KW-1185">Reference proteome</keyword>
<evidence type="ECO:0000256" key="6">
    <source>
        <dbReference type="ARBA" id="ARBA00022832"/>
    </source>
</evidence>
<proteinExistence type="inferred from homology"/>
<dbReference type="FunFam" id="1.10.630.10:FF:000024">
    <property type="entry name" value="Allene oxide synthase, chloroplastic"/>
    <property type="match status" value="1"/>
</dbReference>
<evidence type="ECO:0000256" key="5">
    <source>
        <dbReference type="ARBA" id="ARBA00022767"/>
    </source>
</evidence>
<dbReference type="AlphaFoldDB" id="A0A6P5GDE3"/>
<evidence type="ECO:0000256" key="2">
    <source>
        <dbReference type="ARBA" id="ARBA00022516"/>
    </source>
</evidence>
<dbReference type="GO" id="GO:0016125">
    <property type="term" value="P:sterol metabolic process"/>
    <property type="evidence" value="ECO:0007669"/>
    <property type="project" value="TreeGrafter"/>
</dbReference>
<reference evidence="15" key="2">
    <citation type="submission" date="2025-08" db="UniProtKB">
        <authorList>
            <consortium name="RefSeq"/>
        </authorList>
    </citation>
    <scope>IDENTIFICATION</scope>
    <source>
        <tissue evidence="15">Leaf</tissue>
    </source>
</reference>
<keyword evidence="7" id="KW-0408">Iron</keyword>
<gene>
    <name evidence="15" type="primary">LOC109720968</name>
</gene>
<keyword evidence="10" id="KW-0456">Lyase</keyword>
<keyword evidence="2" id="KW-0444">Lipid biosynthesis</keyword>
<comment type="similarity">
    <text evidence="1">Belongs to the cytochrome P450 family.</text>
</comment>
<name>A0A6P5GDE3_ANACO</name>
<dbReference type="RefSeq" id="XP_020103933.1">
    <property type="nucleotide sequence ID" value="XM_020248344.1"/>
</dbReference>
<dbReference type="EC" id="4.2.1.92" evidence="13"/>
<comment type="function">
    <text evidence="11">Involved in the biosynthesis of jasmonic acid, a growth regulator that is implicated also as a signaling molecule in plant defense. Converts 13-hydroperoxylinolenic acid to 12,13-epoxylinolenic acid.</text>
</comment>
<dbReference type="GO" id="GO:0016705">
    <property type="term" value="F:oxidoreductase activity, acting on paired donors, with incorporation or reduction of molecular oxygen"/>
    <property type="evidence" value="ECO:0007669"/>
    <property type="project" value="InterPro"/>
</dbReference>
<evidence type="ECO:0000256" key="8">
    <source>
        <dbReference type="ARBA" id="ARBA00023098"/>
    </source>
</evidence>
<dbReference type="GO" id="GO:0009978">
    <property type="term" value="F:allene oxide synthase activity"/>
    <property type="evidence" value="ECO:0007669"/>
    <property type="project" value="UniProtKB-EC"/>
</dbReference>
<evidence type="ECO:0000313" key="14">
    <source>
        <dbReference type="Proteomes" id="UP000515123"/>
    </source>
</evidence>
<keyword evidence="6" id="KW-0276">Fatty acid metabolism</keyword>
<dbReference type="GO" id="GO:0031408">
    <property type="term" value="P:oxylipin biosynthetic process"/>
    <property type="evidence" value="ECO:0007669"/>
    <property type="project" value="UniProtKB-KW"/>
</dbReference>
<dbReference type="GeneID" id="109720968"/>
<dbReference type="SUPFAM" id="SSF48264">
    <property type="entry name" value="Cytochrome P450"/>
    <property type="match status" value="1"/>
</dbReference>
<comment type="pathway">
    <text evidence="12">Lipid metabolism; oxylipin biosynthesis.</text>
</comment>
<dbReference type="PANTHER" id="PTHR24286">
    <property type="entry name" value="CYTOCHROME P450 26"/>
    <property type="match status" value="1"/>
</dbReference>
<dbReference type="PANTHER" id="PTHR24286:SF302">
    <property type="entry name" value="ALLENE OXIDE SYNTHASE 2"/>
    <property type="match status" value="1"/>
</dbReference>